<dbReference type="Proteomes" id="UP001497382">
    <property type="component" value="Unassembled WGS sequence"/>
</dbReference>
<name>A0AAV1Z5M2_9ARAC</name>
<reference evidence="1 2" key="1">
    <citation type="submission" date="2024-04" db="EMBL/GenBank/DDBJ databases">
        <authorList>
            <person name="Rising A."/>
            <person name="Reimegard J."/>
            <person name="Sonavane S."/>
            <person name="Akerstrom W."/>
            <person name="Nylinder S."/>
            <person name="Hedman E."/>
            <person name="Kallberg Y."/>
        </authorList>
    </citation>
    <scope>NUCLEOTIDE SEQUENCE [LARGE SCALE GENOMIC DNA]</scope>
</reference>
<comment type="caution">
    <text evidence="1">The sequence shown here is derived from an EMBL/GenBank/DDBJ whole genome shotgun (WGS) entry which is preliminary data.</text>
</comment>
<gene>
    <name evidence="1" type="ORF">LARSCL_LOCUS2653</name>
</gene>
<protein>
    <submittedName>
        <fullName evidence="1">Uncharacterized protein</fullName>
    </submittedName>
</protein>
<proteinExistence type="predicted"/>
<keyword evidence="2" id="KW-1185">Reference proteome</keyword>
<accession>A0AAV1Z5M2</accession>
<evidence type="ECO:0000313" key="1">
    <source>
        <dbReference type="EMBL" id="CAL1265645.1"/>
    </source>
</evidence>
<sequence length="38" mass="4315">MKNQFFHGDPHLAIPTSEPFVDHGGNQTTNSCLMSWRI</sequence>
<dbReference type="EMBL" id="CAXIEN010000018">
    <property type="protein sequence ID" value="CAL1265645.1"/>
    <property type="molecule type" value="Genomic_DNA"/>
</dbReference>
<dbReference type="AlphaFoldDB" id="A0AAV1Z5M2"/>
<evidence type="ECO:0000313" key="2">
    <source>
        <dbReference type="Proteomes" id="UP001497382"/>
    </source>
</evidence>
<organism evidence="1 2">
    <name type="scientific">Larinioides sclopetarius</name>
    <dbReference type="NCBI Taxonomy" id="280406"/>
    <lineage>
        <taxon>Eukaryota</taxon>
        <taxon>Metazoa</taxon>
        <taxon>Ecdysozoa</taxon>
        <taxon>Arthropoda</taxon>
        <taxon>Chelicerata</taxon>
        <taxon>Arachnida</taxon>
        <taxon>Araneae</taxon>
        <taxon>Araneomorphae</taxon>
        <taxon>Entelegynae</taxon>
        <taxon>Araneoidea</taxon>
        <taxon>Araneidae</taxon>
        <taxon>Larinioides</taxon>
    </lineage>
</organism>